<name>A0AAU9WFM5_9CNID</name>
<dbReference type="PANTHER" id="PTHR31859:SF9">
    <property type="entry name" value="TETRATRICOPEPTIDE REPEAT PROTEIN 39B"/>
    <property type="match status" value="1"/>
</dbReference>
<sequence>EENENYVDDLCLGKLLQGMCHRCLNNKKEAMECLRNSFDRSKDLKQDFYLTPYACAEIGFLYLDE</sequence>
<proteinExistence type="predicted"/>
<accession>A0AAU9WFM5</accession>
<dbReference type="InterPro" id="IPR019412">
    <property type="entry name" value="IML2/TPR_39"/>
</dbReference>
<feature type="non-terminal residue" evidence="1">
    <location>
        <position position="65"/>
    </location>
</feature>
<reference evidence="1 2" key="1">
    <citation type="submission" date="2022-05" db="EMBL/GenBank/DDBJ databases">
        <authorList>
            <consortium name="Genoscope - CEA"/>
            <person name="William W."/>
        </authorList>
    </citation>
    <scope>NUCLEOTIDE SEQUENCE [LARGE SCALE GENOMIC DNA]</scope>
</reference>
<comment type="caution">
    <text evidence="1">The sequence shown here is derived from an EMBL/GenBank/DDBJ whole genome shotgun (WGS) entry which is preliminary data.</text>
</comment>
<dbReference type="AlphaFoldDB" id="A0AAU9WFM5"/>
<dbReference type="PANTHER" id="PTHR31859">
    <property type="entry name" value="TETRATRICOPEPTIDE REPEAT PROTEIN 39 FAMILY MEMBER"/>
    <property type="match status" value="1"/>
</dbReference>
<gene>
    <name evidence="1" type="ORF">PMEA_00006438</name>
</gene>
<protein>
    <submittedName>
        <fullName evidence="1">Uncharacterized protein</fullName>
    </submittedName>
</protein>
<feature type="non-terminal residue" evidence="1">
    <location>
        <position position="1"/>
    </location>
</feature>
<keyword evidence="2" id="KW-1185">Reference proteome</keyword>
<evidence type="ECO:0000313" key="2">
    <source>
        <dbReference type="Proteomes" id="UP001159428"/>
    </source>
</evidence>
<dbReference type="Proteomes" id="UP001159428">
    <property type="component" value="Unassembled WGS sequence"/>
</dbReference>
<evidence type="ECO:0000313" key="1">
    <source>
        <dbReference type="EMBL" id="CAH3115674.1"/>
    </source>
</evidence>
<organism evidence="1 2">
    <name type="scientific">Pocillopora meandrina</name>
    <dbReference type="NCBI Taxonomy" id="46732"/>
    <lineage>
        <taxon>Eukaryota</taxon>
        <taxon>Metazoa</taxon>
        <taxon>Cnidaria</taxon>
        <taxon>Anthozoa</taxon>
        <taxon>Hexacorallia</taxon>
        <taxon>Scleractinia</taxon>
        <taxon>Astrocoeniina</taxon>
        <taxon>Pocilloporidae</taxon>
        <taxon>Pocillopora</taxon>
    </lineage>
</organism>
<dbReference type="EMBL" id="CALNXJ010000015">
    <property type="protein sequence ID" value="CAH3115674.1"/>
    <property type="molecule type" value="Genomic_DNA"/>
</dbReference>